<evidence type="ECO:0000256" key="1">
    <source>
        <dbReference type="SAM" id="Phobius"/>
    </source>
</evidence>
<sequence length="73" mass="8188">MWQQFAAAFEEATGSAPDLPFQVRRRCWMTNSKMRLGLAMTSGVGGGWWWWWVVVGGGGWWWVVVVVAVVAVS</sequence>
<accession>A0A1Q9C5I9</accession>
<proteinExistence type="predicted"/>
<keyword evidence="1" id="KW-0472">Membrane</keyword>
<reference evidence="2 3" key="1">
    <citation type="submission" date="2016-02" db="EMBL/GenBank/DDBJ databases">
        <title>Genome analysis of coral dinoflagellate symbionts highlights evolutionary adaptations to a symbiotic lifestyle.</title>
        <authorList>
            <person name="Aranda M."/>
            <person name="Li Y."/>
            <person name="Liew Y.J."/>
            <person name="Baumgarten S."/>
            <person name="Simakov O."/>
            <person name="Wilson M."/>
            <person name="Piel J."/>
            <person name="Ashoor H."/>
            <person name="Bougouffa S."/>
            <person name="Bajic V.B."/>
            <person name="Ryu T."/>
            <person name="Ravasi T."/>
            <person name="Bayer T."/>
            <person name="Micklem G."/>
            <person name="Kim H."/>
            <person name="Bhak J."/>
            <person name="Lajeunesse T.C."/>
            <person name="Voolstra C.R."/>
        </authorList>
    </citation>
    <scope>NUCLEOTIDE SEQUENCE [LARGE SCALE GENOMIC DNA]</scope>
    <source>
        <strain evidence="2 3">CCMP2467</strain>
    </source>
</reference>
<keyword evidence="3" id="KW-1185">Reference proteome</keyword>
<keyword evidence="1" id="KW-0812">Transmembrane</keyword>
<organism evidence="2 3">
    <name type="scientific">Symbiodinium microadriaticum</name>
    <name type="common">Dinoflagellate</name>
    <name type="synonym">Zooxanthella microadriatica</name>
    <dbReference type="NCBI Taxonomy" id="2951"/>
    <lineage>
        <taxon>Eukaryota</taxon>
        <taxon>Sar</taxon>
        <taxon>Alveolata</taxon>
        <taxon>Dinophyceae</taxon>
        <taxon>Suessiales</taxon>
        <taxon>Symbiodiniaceae</taxon>
        <taxon>Symbiodinium</taxon>
    </lineage>
</organism>
<keyword evidence="1" id="KW-1133">Transmembrane helix</keyword>
<dbReference type="Proteomes" id="UP000186817">
    <property type="component" value="Unassembled WGS sequence"/>
</dbReference>
<name>A0A1Q9C5I9_SYMMI</name>
<feature type="transmembrane region" description="Helical" evidence="1">
    <location>
        <begin position="49"/>
        <end position="72"/>
    </location>
</feature>
<gene>
    <name evidence="2" type="ORF">AK812_SmicGene41677</name>
</gene>
<evidence type="ECO:0000313" key="3">
    <source>
        <dbReference type="Proteomes" id="UP000186817"/>
    </source>
</evidence>
<dbReference type="AlphaFoldDB" id="A0A1Q9C5I9"/>
<comment type="caution">
    <text evidence="2">The sequence shown here is derived from an EMBL/GenBank/DDBJ whole genome shotgun (WGS) entry which is preliminary data.</text>
</comment>
<evidence type="ECO:0000313" key="2">
    <source>
        <dbReference type="EMBL" id="OLP78177.1"/>
    </source>
</evidence>
<dbReference type="EMBL" id="LSRX01001651">
    <property type="protein sequence ID" value="OLP78177.1"/>
    <property type="molecule type" value="Genomic_DNA"/>
</dbReference>
<protein>
    <submittedName>
        <fullName evidence="2">Uncharacterized protein</fullName>
    </submittedName>
</protein>